<evidence type="ECO:0000313" key="2">
    <source>
        <dbReference type="EMBL" id="RYQ97056.1"/>
    </source>
</evidence>
<proteinExistence type="predicted"/>
<keyword evidence="3" id="KW-1185">Reference proteome</keyword>
<sequence length="223" mass="25596">MQWTNMYNYDLAELLVQLQHPLDIYIYWYHAKYDDHLNLSNLVEQDNQEENLVGDHENQEQQSQSPLLRAIAELMELCRSDPITYSEKKVILIVKVLHVIYRVLPATILPPSVLSVSSIVARRPSSPVFVLPGFSRTWSSSPPCRRSLFVSPSKCLHWYTLLWHIFWGALKHVNGIEGRSTMVVRVIACFQPLHNCQLGVANGPKPAGPARVTRQKRRAELEN</sequence>
<name>A0A444Y5B3_ARAHY</name>
<dbReference type="EMBL" id="SDMP01000018">
    <property type="protein sequence ID" value="RYQ97056.1"/>
    <property type="molecule type" value="Genomic_DNA"/>
</dbReference>
<accession>A0A444Y5B3</accession>
<evidence type="ECO:0000313" key="3">
    <source>
        <dbReference type="Proteomes" id="UP000289738"/>
    </source>
</evidence>
<dbReference type="AlphaFoldDB" id="A0A444Y5B3"/>
<gene>
    <name evidence="2" type="ORF">Ahy_B08g093043</name>
</gene>
<feature type="region of interest" description="Disordered" evidence="1">
    <location>
        <begin position="204"/>
        <end position="223"/>
    </location>
</feature>
<comment type="caution">
    <text evidence="2">The sequence shown here is derived from an EMBL/GenBank/DDBJ whole genome shotgun (WGS) entry which is preliminary data.</text>
</comment>
<dbReference type="Proteomes" id="UP000289738">
    <property type="component" value="Chromosome B08"/>
</dbReference>
<organism evidence="2 3">
    <name type="scientific">Arachis hypogaea</name>
    <name type="common">Peanut</name>
    <dbReference type="NCBI Taxonomy" id="3818"/>
    <lineage>
        <taxon>Eukaryota</taxon>
        <taxon>Viridiplantae</taxon>
        <taxon>Streptophyta</taxon>
        <taxon>Embryophyta</taxon>
        <taxon>Tracheophyta</taxon>
        <taxon>Spermatophyta</taxon>
        <taxon>Magnoliopsida</taxon>
        <taxon>eudicotyledons</taxon>
        <taxon>Gunneridae</taxon>
        <taxon>Pentapetalae</taxon>
        <taxon>rosids</taxon>
        <taxon>fabids</taxon>
        <taxon>Fabales</taxon>
        <taxon>Fabaceae</taxon>
        <taxon>Papilionoideae</taxon>
        <taxon>50 kb inversion clade</taxon>
        <taxon>dalbergioids sensu lato</taxon>
        <taxon>Dalbergieae</taxon>
        <taxon>Pterocarpus clade</taxon>
        <taxon>Arachis</taxon>
    </lineage>
</organism>
<reference evidence="2 3" key="1">
    <citation type="submission" date="2019-01" db="EMBL/GenBank/DDBJ databases">
        <title>Sequencing of cultivated peanut Arachis hypogaea provides insights into genome evolution and oil improvement.</title>
        <authorList>
            <person name="Chen X."/>
        </authorList>
    </citation>
    <scope>NUCLEOTIDE SEQUENCE [LARGE SCALE GENOMIC DNA]</scope>
    <source>
        <strain evidence="3">cv. Fuhuasheng</strain>
        <tissue evidence="2">Leaves</tissue>
    </source>
</reference>
<protein>
    <submittedName>
        <fullName evidence="2">Uncharacterized protein</fullName>
    </submittedName>
</protein>
<evidence type="ECO:0000256" key="1">
    <source>
        <dbReference type="SAM" id="MobiDB-lite"/>
    </source>
</evidence>